<comment type="function">
    <text evidence="5">Effector that suppresses plant defense responses during pathogen infection.</text>
</comment>
<evidence type="ECO:0000313" key="7">
    <source>
        <dbReference type="Proteomes" id="UP000602510"/>
    </source>
</evidence>
<keyword evidence="7" id="KW-1185">Reference proteome</keyword>
<evidence type="ECO:0000256" key="2">
    <source>
        <dbReference type="ARBA" id="ARBA00010400"/>
    </source>
</evidence>
<reference evidence="6" key="1">
    <citation type="submission" date="2020-04" db="EMBL/GenBank/DDBJ databases">
        <title>Hybrid Assembly of Korean Phytophthora infestans isolates.</title>
        <authorList>
            <person name="Prokchorchik M."/>
            <person name="Lee Y."/>
            <person name="Seo J."/>
            <person name="Cho J.-H."/>
            <person name="Park Y.-E."/>
            <person name="Jang D.-C."/>
            <person name="Im J.-S."/>
            <person name="Choi J.-G."/>
            <person name="Park H.-J."/>
            <person name="Lee G.-B."/>
            <person name="Lee Y.-G."/>
            <person name="Hong S.-Y."/>
            <person name="Cho K."/>
            <person name="Sohn K.H."/>
        </authorList>
    </citation>
    <scope>NUCLEOTIDE SEQUENCE</scope>
    <source>
        <strain evidence="6">KR_1_A1</strain>
    </source>
</reference>
<protein>
    <recommendedName>
        <fullName evidence="5">RxLR effector protein</fullName>
    </recommendedName>
</protein>
<name>A0A833T353_PHYIN</name>
<organism evidence="6 7">
    <name type="scientific">Phytophthora infestans</name>
    <name type="common">Potato late blight agent</name>
    <name type="synonym">Botrytis infestans</name>
    <dbReference type="NCBI Taxonomy" id="4787"/>
    <lineage>
        <taxon>Eukaryota</taxon>
        <taxon>Sar</taxon>
        <taxon>Stramenopiles</taxon>
        <taxon>Oomycota</taxon>
        <taxon>Peronosporomycetes</taxon>
        <taxon>Peronosporales</taxon>
        <taxon>Peronosporaceae</taxon>
        <taxon>Phytophthora</taxon>
    </lineage>
</organism>
<evidence type="ECO:0000256" key="4">
    <source>
        <dbReference type="ARBA" id="ARBA00022729"/>
    </source>
</evidence>
<gene>
    <name evidence="6" type="ORF">GN244_ATG02223</name>
</gene>
<feature type="signal peptide" evidence="5">
    <location>
        <begin position="1"/>
        <end position="19"/>
    </location>
</feature>
<comment type="similarity">
    <text evidence="2 5">Belongs to the RxLR effector family.</text>
</comment>
<comment type="caution">
    <text evidence="6">The sequence shown here is derived from an EMBL/GenBank/DDBJ whole genome shotgun (WGS) entry which is preliminary data.</text>
</comment>
<keyword evidence="3 5" id="KW-0964">Secreted</keyword>
<keyword evidence="4 5" id="KW-0732">Signal</keyword>
<comment type="domain">
    <text evidence="5">The RxLR-dEER motif acts to carry the protein into the host cell cytoplasm through binding to cell surface phosphatidylinositol-3-phosphate.</text>
</comment>
<evidence type="ECO:0000256" key="5">
    <source>
        <dbReference type="RuleBase" id="RU367124"/>
    </source>
</evidence>
<evidence type="ECO:0000313" key="6">
    <source>
        <dbReference type="EMBL" id="KAF4045478.1"/>
    </source>
</evidence>
<proteinExistence type="inferred from homology"/>
<sequence>MRLWYILTAVTTIASFAEGLSVTSQSNVLYPGKTDSVNNIISTIGGERFLRTQEEMKDAKMADSWKVDEEEMGMELEKVLSQKTLSLKEPLLTKSKSMVDLSKIDDEAALQLLNQRNHDHSKEIEKMGYTPKSMKETLIARKGDVLLDTGNVYLLAQYSRFWNERHPQLKSGQNLRS</sequence>
<dbReference type="EMBL" id="WSZM01000047">
    <property type="protein sequence ID" value="KAF4045478.1"/>
    <property type="molecule type" value="Genomic_DNA"/>
</dbReference>
<feature type="chain" id="PRO_5045011041" description="RxLR effector protein" evidence="5">
    <location>
        <begin position="20"/>
        <end position="177"/>
    </location>
</feature>
<dbReference type="Pfam" id="PF16810">
    <property type="entry name" value="RXLR"/>
    <property type="match status" value="1"/>
</dbReference>
<evidence type="ECO:0000256" key="3">
    <source>
        <dbReference type="ARBA" id="ARBA00022525"/>
    </source>
</evidence>
<comment type="subcellular location">
    <subcellularLocation>
        <location evidence="1 5">Secreted</location>
    </subcellularLocation>
</comment>
<accession>A0A833T353</accession>
<dbReference type="AlphaFoldDB" id="A0A833T353"/>
<dbReference type="InterPro" id="IPR031825">
    <property type="entry name" value="RXLR"/>
</dbReference>
<evidence type="ECO:0000256" key="1">
    <source>
        <dbReference type="ARBA" id="ARBA00004613"/>
    </source>
</evidence>
<dbReference type="Proteomes" id="UP000602510">
    <property type="component" value="Unassembled WGS sequence"/>
</dbReference>